<gene>
    <name evidence="1" type="ORF">LCGC14_1006070</name>
</gene>
<evidence type="ECO:0000313" key="1">
    <source>
        <dbReference type="EMBL" id="KKN13468.1"/>
    </source>
</evidence>
<dbReference type="AlphaFoldDB" id="A0A0F9R7R1"/>
<dbReference type="EMBL" id="LAZR01003919">
    <property type="protein sequence ID" value="KKN13468.1"/>
    <property type="molecule type" value="Genomic_DNA"/>
</dbReference>
<sequence length="29" mass="3538">MLIFLLYKKSIKNEKMFREINLLVEVIVL</sequence>
<protein>
    <submittedName>
        <fullName evidence="1">Uncharacterized protein</fullName>
    </submittedName>
</protein>
<name>A0A0F9R7R1_9ZZZZ</name>
<organism evidence="1">
    <name type="scientific">marine sediment metagenome</name>
    <dbReference type="NCBI Taxonomy" id="412755"/>
    <lineage>
        <taxon>unclassified sequences</taxon>
        <taxon>metagenomes</taxon>
        <taxon>ecological metagenomes</taxon>
    </lineage>
</organism>
<reference evidence="1" key="1">
    <citation type="journal article" date="2015" name="Nature">
        <title>Complex archaea that bridge the gap between prokaryotes and eukaryotes.</title>
        <authorList>
            <person name="Spang A."/>
            <person name="Saw J.H."/>
            <person name="Jorgensen S.L."/>
            <person name="Zaremba-Niedzwiedzka K."/>
            <person name="Martijn J."/>
            <person name="Lind A.E."/>
            <person name="van Eijk R."/>
            <person name="Schleper C."/>
            <person name="Guy L."/>
            <person name="Ettema T.J."/>
        </authorList>
    </citation>
    <scope>NUCLEOTIDE SEQUENCE</scope>
</reference>
<proteinExistence type="predicted"/>
<accession>A0A0F9R7R1</accession>
<comment type="caution">
    <text evidence="1">The sequence shown here is derived from an EMBL/GenBank/DDBJ whole genome shotgun (WGS) entry which is preliminary data.</text>
</comment>